<dbReference type="EMBL" id="JACHHW010000006">
    <property type="protein sequence ID" value="MBB5188319.1"/>
    <property type="molecule type" value="Genomic_DNA"/>
</dbReference>
<dbReference type="RefSeq" id="WP_184463552.1">
    <property type="nucleotide sequence ID" value="NZ_JACHHW010000006.1"/>
</dbReference>
<dbReference type="Gene3D" id="3.30.950.30">
    <property type="entry name" value="Schlafen, AAA domain"/>
    <property type="match status" value="1"/>
</dbReference>
<dbReference type="Gene3D" id="3.40.50.300">
    <property type="entry name" value="P-loop containing nucleotide triphosphate hydrolases"/>
    <property type="match status" value="1"/>
</dbReference>
<dbReference type="InterPro" id="IPR038461">
    <property type="entry name" value="Schlafen_AlbA_2_dom_sf"/>
</dbReference>
<evidence type="ECO:0000259" key="1">
    <source>
        <dbReference type="Pfam" id="PF00931"/>
    </source>
</evidence>
<dbReference type="InterPro" id="IPR002182">
    <property type="entry name" value="NB-ARC"/>
</dbReference>
<gene>
    <name evidence="3" type="ORF">HNQ57_002598</name>
</gene>
<feature type="domain" description="Schlafen AlbA-2" evidence="2">
    <location>
        <begin position="40"/>
        <end position="176"/>
    </location>
</feature>
<feature type="domain" description="NB-ARC" evidence="1">
    <location>
        <begin position="228"/>
        <end position="386"/>
    </location>
</feature>
<dbReference type="InterPro" id="IPR027417">
    <property type="entry name" value="P-loop_NTPase"/>
</dbReference>
<evidence type="ECO:0000313" key="4">
    <source>
        <dbReference type="Proteomes" id="UP000536640"/>
    </source>
</evidence>
<organism evidence="3 4">
    <name type="scientific">Zhongshania antarctica</name>
    <dbReference type="NCBI Taxonomy" id="641702"/>
    <lineage>
        <taxon>Bacteria</taxon>
        <taxon>Pseudomonadati</taxon>
        <taxon>Pseudomonadota</taxon>
        <taxon>Gammaproteobacteria</taxon>
        <taxon>Cellvibrionales</taxon>
        <taxon>Spongiibacteraceae</taxon>
        <taxon>Zhongshania</taxon>
    </lineage>
</organism>
<evidence type="ECO:0000259" key="2">
    <source>
        <dbReference type="Pfam" id="PF04326"/>
    </source>
</evidence>
<protein>
    <recommendedName>
        <fullName evidence="5">Schlafen AlbA-2 domain-containing protein</fullName>
    </recommendedName>
</protein>
<evidence type="ECO:0000313" key="3">
    <source>
        <dbReference type="EMBL" id="MBB5188319.1"/>
    </source>
</evidence>
<proteinExistence type="predicted"/>
<dbReference type="Pfam" id="PF00931">
    <property type="entry name" value="NB-ARC"/>
    <property type="match status" value="1"/>
</dbReference>
<evidence type="ECO:0008006" key="5">
    <source>
        <dbReference type="Google" id="ProtNLM"/>
    </source>
</evidence>
<dbReference type="GO" id="GO:0043531">
    <property type="term" value="F:ADP binding"/>
    <property type="evidence" value="ECO:0007669"/>
    <property type="project" value="InterPro"/>
</dbReference>
<dbReference type="SUPFAM" id="SSF52540">
    <property type="entry name" value="P-loop containing nucleoside triphosphate hydrolases"/>
    <property type="match status" value="1"/>
</dbReference>
<keyword evidence="4" id="KW-1185">Reference proteome</keyword>
<accession>A0A840R501</accession>
<name>A0A840R501_9GAMM</name>
<dbReference type="AlphaFoldDB" id="A0A840R501"/>
<dbReference type="Pfam" id="PF04326">
    <property type="entry name" value="SLFN_AlbA_2"/>
    <property type="match status" value="1"/>
</dbReference>
<sequence length="846" mass="96340">MDIIKIKQDTYESILSGDISRSVIDRLVRGDGTCLSKECELWDYKKTFDDSQDGYLKTLKSIISFHNTFGGYIVFGVEEVEKDTSFILSGVEKNLIDQQKLRGRFDRHFNQRLDLTYEEILISSKGGDILIGLLHIPKRDRRTHSIAAIGDGANSKGKVILEKDAVYIRKIDECKKIVSQSDFEFLVSGRDFNVDEGDGQKIRKNVIEHNLPDKNFICPDFIGRFEIIQELWSWLSDDFQYTKVLAADGGKGKTSIAYEFSQLIIKSGTELFEQVMWLTAKKQQFKASCNQYVGIPETHYKDLDSLLKEVCLRTGYLPEEVEDFTLQQLQRAARDGLNLIRSFVVIDDIDSNSPEEQKRIMEVARSISNTSSRVLMTTRANNIYSNDSSILVPGLGGEEYRELIDSMCDSIGLQKFNEKNVRGLNTASEGSPLFTESILRLCKLGLSVERAIEDWSGKSGDAVREAALRKEVLELSPEATKILLTISYIGSLSRSELHQYTDFENIEISEAIEQLGNLFLISSIEFIEEEPRFESTSSISKLVLSIASDILPNSEEYIIRLREICEGLEASAQVNIPEVGAAVRQCNSLLKEKRFEDSRNTVFSLIKEPRYKENSDLYFILAKTDYEDPDISDDVVRKSFSEAFIKGQRKPVFFEMWYQTESNSGSSSAILDVCENALRSIGKFDTQWGERCAISSYNLALRTDNFDNKIRYLVGSYEHSSRLIKTSKKEKWTKFKDQNIKVVDTIWDESLNNGKYEIAGRAIINAINGGDIRSVNFNRMIEVSIFFIDEKSVSEDAFRELRDNLEWAPKLIRGGAGNREFLALKLDQAYRIMKESTRNKKIQVTV</sequence>
<dbReference type="Proteomes" id="UP000536640">
    <property type="component" value="Unassembled WGS sequence"/>
</dbReference>
<reference evidence="3 4" key="1">
    <citation type="submission" date="2020-08" db="EMBL/GenBank/DDBJ databases">
        <title>Genomic Encyclopedia of Type Strains, Phase IV (KMG-IV): sequencing the most valuable type-strain genomes for metagenomic binning, comparative biology and taxonomic classification.</title>
        <authorList>
            <person name="Goeker M."/>
        </authorList>
    </citation>
    <scope>NUCLEOTIDE SEQUENCE [LARGE SCALE GENOMIC DNA]</scope>
    <source>
        <strain evidence="3 4">DSM 25701</strain>
    </source>
</reference>
<dbReference type="InterPro" id="IPR007421">
    <property type="entry name" value="Schlafen_AlbA_2_dom"/>
</dbReference>
<comment type="caution">
    <text evidence="3">The sequence shown here is derived from an EMBL/GenBank/DDBJ whole genome shotgun (WGS) entry which is preliminary data.</text>
</comment>